<dbReference type="EMBL" id="WUAV01000006">
    <property type="protein sequence ID" value="KAF1746324.1"/>
    <property type="molecule type" value="Genomic_DNA"/>
</dbReference>
<dbReference type="CTD" id="9823633"/>
<gene>
    <name evidence="2" type="ORF">GCK72_022777</name>
</gene>
<comment type="caution">
    <text evidence="2">The sequence shown here is derived from an EMBL/GenBank/DDBJ whole genome shotgun (WGS) entry which is preliminary data.</text>
</comment>
<protein>
    <submittedName>
        <fullName evidence="2">Uncharacterized protein</fullName>
    </submittedName>
</protein>
<dbReference type="GeneID" id="9823633"/>
<feature type="transmembrane region" description="Helical" evidence="1">
    <location>
        <begin position="5"/>
        <end position="23"/>
    </location>
</feature>
<evidence type="ECO:0000256" key="1">
    <source>
        <dbReference type="SAM" id="Phobius"/>
    </source>
</evidence>
<proteinExistence type="predicted"/>
<keyword evidence="1" id="KW-1133">Transmembrane helix</keyword>
<organism evidence="2 3">
    <name type="scientific">Caenorhabditis remanei</name>
    <name type="common">Caenorhabditis vulgaris</name>
    <dbReference type="NCBI Taxonomy" id="31234"/>
    <lineage>
        <taxon>Eukaryota</taxon>
        <taxon>Metazoa</taxon>
        <taxon>Ecdysozoa</taxon>
        <taxon>Nematoda</taxon>
        <taxon>Chromadorea</taxon>
        <taxon>Rhabditida</taxon>
        <taxon>Rhabditina</taxon>
        <taxon>Rhabditomorpha</taxon>
        <taxon>Rhabditoidea</taxon>
        <taxon>Rhabditidae</taxon>
        <taxon>Peloderinae</taxon>
        <taxon>Caenorhabditis</taxon>
    </lineage>
</organism>
<keyword evidence="1" id="KW-0812">Transmembrane</keyword>
<feature type="transmembrane region" description="Helical" evidence="1">
    <location>
        <begin position="139"/>
        <end position="158"/>
    </location>
</feature>
<feature type="transmembrane region" description="Helical" evidence="1">
    <location>
        <begin position="170"/>
        <end position="192"/>
    </location>
</feature>
<reference evidence="2 3" key="1">
    <citation type="submission" date="2019-12" db="EMBL/GenBank/DDBJ databases">
        <title>Chromosome-level assembly of the Caenorhabditis remanei genome.</title>
        <authorList>
            <person name="Teterina A.A."/>
            <person name="Willis J.H."/>
            <person name="Phillips P.C."/>
        </authorList>
    </citation>
    <scope>NUCLEOTIDE SEQUENCE [LARGE SCALE GENOMIC DNA]</scope>
    <source>
        <strain evidence="2 3">PX506</strain>
        <tissue evidence="2">Whole organism</tissue>
    </source>
</reference>
<dbReference type="AlphaFoldDB" id="A0A6A5FUV3"/>
<evidence type="ECO:0000313" key="3">
    <source>
        <dbReference type="Proteomes" id="UP000483820"/>
    </source>
</evidence>
<dbReference type="Proteomes" id="UP000483820">
    <property type="component" value="Chromosome X"/>
</dbReference>
<accession>A0A6A5FUV3</accession>
<keyword evidence="1" id="KW-0472">Membrane</keyword>
<dbReference type="KEGG" id="crq:GCK72_022777"/>
<sequence>MLTGILVYLYFILQAVIVFLVAIDDDSKWSHDFLIKDVVGMFLLALISLGTYQLSRCLDTVQKWCNIKPLQRCKNTMMFGFMLIFALSLFGKLAALKMKTKPEDSFVALATMPLIIAVYFGFCFSANRKFKPSLAADKSWTMISVIISSHAYFLYYTIEKALTVEEPMCTAVFVLQVFISLFGAGSTLDIYIYSKEKFVDQNEEEVLLESVKIMPREVEMKSQNAEEKPIEVIFIGPLSDNEESDFDVDDNSLYCEICHLGRYTRIPRVLVLGGYIICEECFEKLLQEDRERDVSCQ</sequence>
<feature type="transmembrane region" description="Helical" evidence="1">
    <location>
        <begin position="38"/>
        <end position="55"/>
    </location>
</feature>
<feature type="transmembrane region" description="Helical" evidence="1">
    <location>
        <begin position="76"/>
        <end position="94"/>
    </location>
</feature>
<feature type="transmembrane region" description="Helical" evidence="1">
    <location>
        <begin position="106"/>
        <end position="127"/>
    </location>
</feature>
<name>A0A6A5FUV3_CAERE</name>
<evidence type="ECO:0000313" key="2">
    <source>
        <dbReference type="EMBL" id="KAF1746324.1"/>
    </source>
</evidence>
<dbReference type="RefSeq" id="XP_053578629.1">
    <property type="nucleotide sequence ID" value="XM_053735063.1"/>
</dbReference>